<evidence type="ECO:0000313" key="3">
    <source>
        <dbReference type="Proteomes" id="UP000006038"/>
    </source>
</evidence>
<accession>J3MC55</accession>
<reference evidence="2" key="2">
    <citation type="submission" date="2013-04" db="UniProtKB">
        <authorList>
            <consortium name="EnsemblPlants"/>
        </authorList>
    </citation>
    <scope>IDENTIFICATION</scope>
</reference>
<sequence>MASIPSGAAFFGLLASTYATGFFPNLDVQAGAAKNIVVQAPPLDAAVQTMLLVAAALGAFNAAVRLIYARLYNAAAATALDRRIPQVVYLTLFASSGLLVVVPQPGAIDGGHDLLPLAVPVVGALRPAAAAATFFLSVTLIYAHVRAVGEGGADAVAAGNVPILPIIVSLLTKLVLAAALLTVVLTLTSTVLASYAG</sequence>
<organism evidence="2">
    <name type="scientific">Oryza brachyantha</name>
    <name type="common">malo sina</name>
    <dbReference type="NCBI Taxonomy" id="4533"/>
    <lineage>
        <taxon>Eukaryota</taxon>
        <taxon>Viridiplantae</taxon>
        <taxon>Streptophyta</taxon>
        <taxon>Embryophyta</taxon>
        <taxon>Tracheophyta</taxon>
        <taxon>Spermatophyta</taxon>
        <taxon>Magnoliopsida</taxon>
        <taxon>Liliopsida</taxon>
        <taxon>Poales</taxon>
        <taxon>Poaceae</taxon>
        <taxon>BOP clade</taxon>
        <taxon>Oryzoideae</taxon>
        <taxon>Oryzeae</taxon>
        <taxon>Oryzinae</taxon>
        <taxon>Oryza</taxon>
    </lineage>
</organism>
<feature type="transmembrane region" description="Helical" evidence="1">
    <location>
        <begin position="124"/>
        <end position="143"/>
    </location>
</feature>
<proteinExistence type="predicted"/>
<reference evidence="2" key="1">
    <citation type="journal article" date="2013" name="Nat. Commun.">
        <title>Whole-genome sequencing of Oryza brachyantha reveals mechanisms underlying Oryza genome evolution.</title>
        <authorList>
            <person name="Chen J."/>
            <person name="Huang Q."/>
            <person name="Gao D."/>
            <person name="Wang J."/>
            <person name="Lang Y."/>
            <person name="Liu T."/>
            <person name="Li B."/>
            <person name="Bai Z."/>
            <person name="Luis Goicoechea J."/>
            <person name="Liang C."/>
            <person name="Chen C."/>
            <person name="Zhang W."/>
            <person name="Sun S."/>
            <person name="Liao Y."/>
            <person name="Zhang X."/>
            <person name="Yang L."/>
            <person name="Song C."/>
            <person name="Wang M."/>
            <person name="Shi J."/>
            <person name="Liu G."/>
            <person name="Liu J."/>
            <person name="Zhou H."/>
            <person name="Zhou W."/>
            <person name="Yu Q."/>
            <person name="An N."/>
            <person name="Chen Y."/>
            <person name="Cai Q."/>
            <person name="Wang B."/>
            <person name="Liu B."/>
            <person name="Min J."/>
            <person name="Huang Y."/>
            <person name="Wu H."/>
            <person name="Li Z."/>
            <person name="Zhang Y."/>
            <person name="Yin Y."/>
            <person name="Song W."/>
            <person name="Jiang J."/>
            <person name="Jackson S.A."/>
            <person name="Wing R.A."/>
            <person name="Wang J."/>
            <person name="Chen M."/>
        </authorList>
    </citation>
    <scope>NUCLEOTIDE SEQUENCE [LARGE SCALE GENOMIC DNA]</scope>
    <source>
        <strain evidence="2">cv. IRGC 101232</strain>
    </source>
</reference>
<name>J3MC55_ORYBR</name>
<dbReference type="Gramene" id="OB06G15990.1">
    <property type="protein sequence ID" value="OB06G15990.1"/>
    <property type="gene ID" value="OB06G15990"/>
</dbReference>
<feature type="transmembrane region" description="Helical" evidence="1">
    <location>
        <begin position="174"/>
        <end position="196"/>
    </location>
</feature>
<dbReference type="OMA" id="FLCIQPG"/>
<keyword evidence="1" id="KW-0472">Membrane</keyword>
<feature type="transmembrane region" description="Helical" evidence="1">
    <location>
        <begin position="87"/>
        <end position="104"/>
    </location>
</feature>
<dbReference type="KEGG" id="obr:102709653"/>
<keyword evidence="3" id="KW-1185">Reference proteome</keyword>
<feature type="transmembrane region" description="Helical" evidence="1">
    <location>
        <begin position="45"/>
        <end position="67"/>
    </location>
</feature>
<keyword evidence="1" id="KW-1133">Transmembrane helix</keyword>
<dbReference type="Proteomes" id="UP000006038">
    <property type="component" value="Chromosome 6"/>
</dbReference>
<dbReference type="OrthoDB" id="690092at2759"/>
<evidence type="ECO:0000313" key="2">
    <source>
        <dbReference type="EnsemblPlants" id="OB06G15990.1"/>
    </source>
</evidence>
<dbReference type="EnsemblPlants" id="OB06G15990.1">
    <property type="protein sequence ID" value="OB06G15990.1"/>
    <property type="gene ID" value="OB06G15990"/>
</dbReference>
<keyword evidence="1" id="KW-0812">Transmembrane</keyword>
<dbReference type="eggNOG" id="ENOG502R4A3">
    <property type="taxonomic scope" value="Eukaryota"/>
</dbReference>
<evidence type="ECO:0000256" key="1">
    <source>
        <dbReference type="SAM" id="Phobius"/>
    </source>
</evidence>
<protein>
    <submittedName>
        <fullName evidence="2">Uncharacterized protein</fullName>
    </submittedName>
</protein>
<dbReference type="AlphaFoldDB" id="J3MC55"/>
<dbReference type="HOGENOM" id="CLU_103534_0_0_1"/>
<dbReference type="GeneID" id="102709653"/>